<dbReference type="PANTHER" id="PTHR30069:SF29">
    <property type="entry name" value="HEMOGLOBIN AND HEMOGLOBIN-HAPTOGLOBIN-BINDING PROTEIN 1-RELATED"/>
    <property type="match status" value="1"/>
</dbReference>
<evidence type="ECO:0000256" key="2">
    <source>
        <dbReference type="ARBA" id="ARBA00022448"/>
    </source>
</evidence>
<gene>
    <name evidence="11" type="ordered locus">Solca_0229</name>
</gene>
<dbReference type="EMBL" id="CP003349">
    <property type="protein sequence ID" value="AFD05374.1"/>
    <property type="molecule type" value="Genomic_DNA"/>
</dbReference>
<dbReference type="InterPro" id="IPR036942">
    <property type="entry name" value="Beta-barrel_TonB_sf"/>
</dbReference>
<dbReference type="GO" id="GO:0015344">
    <property type="term" value="F:siderophore uptake transmembrane transporter activity"/>
    <property type="evidence" value="ECO:0007669"/>
    <property type="project" value="TreeGrafter"/>
</dbReference>
<comment type="similarity">
    <text evidence="8">Belongs to the TonB-dependent receptor family.</text>
</comment>
<dbReference type="Pfam" id="PF07715">
    <property type="entry name" value="Plug"/>
    <property type="match status" value="1"/>
</dbReference>
<evidence type="ECO:0000256" key="7">
    <source>
        <dbReference type="ARBA" id="ARBA00023237"/>
    </source>
</evidence>
<dbReference type="InterPro" id="IPR037066">
    <property type="entry name" value="Plug_dom_sf"/>
</dbReference>
<dbReference type="STRING" id="929556.Solca_0229"/>
<dbReference type="PANTHER" id="PTHR30069">
    <property type="entry name" value="TONB-DEPENDENT OUTER MEMBRANE RECEPTOR"/>
    <property type="match status" value="1"/>
</dbReference>
<accession>H8KNW3</accession>
<evidence type="ECO:0000259" key="10">
    <source>
        <dbReference type="Pfam" id="PF07715"/>
    </source>
</evidence>
<sequence length="1055" mass="115200">MRLQLLAILLTLFITYSNSIAQIAPITGVVTDKNGPLPGVTVSIKGTSTGTSTDGNGKFTLKPAKELTNADQLEFKSIGYVTVVKPFKGNTVNIVLVEDTKSLNEVVVTALGIKREDKALGYAAQSINGKEVTEARSNNWVSSLSGKVSGLNLVSTGSGPLNSTRITLRGDNSLNPNGNNALIVLDGVPMGSSITSAGVNDAYGAGSGNDVPVDFGNGISDINPDDIESITVLKGASATALYGSRAANGALIITTKSGARKTKGIGVTVNSSMSFNDVLKWPDYQYEYGQGVGKTLTPAGDLYYSYGATADGASTSGTSSAFGPKFNGQMYYQYDPLTQTGSTERTLWQPYKNNIKDFWRTGSTITNSVSLEGGNEKGSARASITHTKNNWIMPNTGFERITAAVSLDYKISDKLKLSSKVNYTNKQSDNLPATGYNNQSISYFMIFQNPNVDLAWYEPRWKNGKYEIDQIHPFSSFIDNPYVIAYDMTNSLNNNQVVGNIMANYEISRKFDLMIRSGIDMNNEDRAQQRPFSTANFQSGYFKQQNISKYEINTDALLTYRDKLSSKFDLSASVGANTMNRKYNTVNGYVDGLVIPGTYKLSNGINAPTMSTIAQNKMVNSLYGLASLSYDSKIFLDVTGRNDWSSTLPVQNNSFFYPSVSSSFILNELFKLPSQISYAKLRLSAAQVGNDTDPYKTNKYYGQSEFPGSGSVSTTLYNVDFKPEITTSYEAGLDVKLFNGRVGLDATVYNNRTKNQILDVPLEAATGYSAAVLNAGMVRNQGVELMLNAKPFDKAFKWSTTLTWSKNRNKVLELAEGMIDQQVIGYGGNATIIAKVGGSTGDIYGFGFVRSPEGKIIYTKDGLPARGSEIQYIGNAYADWKGGFLNEFSYKNYRFSFLVDGQYGGLVYSQTHHKMSEQGKLTNTLPGRDEGYVIGDGVVKNADGTYSPNTTKVAVGNYYADYYRRANVEANSFDASYLKLREVRFEYTLPKKWLNKIFVEQASIAVYGRDLAMITDFPMFDPETAALNGGTILPGVEMGQLPSPRTFGMNLTLKF</sequence>
<dbReference type="NCBIfam" id="TIGR04056">
    <property type="entry name" value="OMP_RagA_SusC"/>
    <property type="match status" value="1"/>
</dbReference>
<dbReference type="InterPro" id="IPR012910">
    <property type="entry name" value="Plug_dom"/>
</dbReference>
<comment type="subcellular location">
    <subcellularLocation>
        <location evidence="1 8">Cell outer membrane</location>
        <topology evidence="1 8">Multi-pass membrane protein</topology>
    </subcellularLocation>
</comment>
<evidence type="ECO:0000313" key="11">
    <source>
        <dbReference type="EMBL" id="AFD05374.1"/>
    </source>
</evidence>
<dbReference type="NCBIfam" id="TIGR04057">
    <property type="entry name" value="SusC_RagA_signa"/>
    <property type="match status" value="1"/>
</dbReference>
<dbReference type="HOGENOM" id="CLU_004317_2_1_10"/>
<protein>
    <submittedName>
        <fullName evidence="11">TonB-linked outer membrane protein, SusC/RagA family</fullName>
    </submittedName>
</protein>
<dbReference type="InterPro" id="IPR023997">
    <property type="entry name" value="TonB-dep_OMP_SusC/RagA_CS"/>
</dbReference>
<dbReference type="OrthoDB" id="9768177at2"/>
<name>H8KNW3_SOLCM</name>
<keyword evidence="4 8" id="KW-0812">Transmembrane</keyword>
<keyword evidence="6 8" id="KW-0472">Membrane</keyword>
<dbReference type="InterPro" id="IPR039426">
    <property type="entry name" value="TonB-dep_rcpt-like"/>
</dbReference>
<evidence type="ECO:0000256" key="9">
    <source>
        <dbReference type="SAM" id="SignalP"/>
    </source>
</evidence>
<dbReference type="AlphaFoldDB" id="H8KNW3"/>
<dbReference type="PROSITE" id="PS52016">
    <property type="entry name" value="TONB_DEPENDENT_REC_3"/>
    <property type="match status" value="1"/>
</dbReference>
<evidence type="ECO:0000256" key="4">
    <source>
        <dbReference type="ARBA" id="ARBA00022692"/>
    </source>
</evidence>
<evidence type="ECO:0000256" key="5">
    <source>
        <dbReference type="ARBA" id="ARBA00022729"/>
    </source>
</evidence>
<dbReference type="Gene3D" id="2.60.40.1120">
    <property type="entry name" value="Carboxypeptidase-like, regulatory domain"/>
    <property type="match status" value="1"/>
</dbReference>
<dbReference type="InterPro" id="IPR008969">
    <property type="entry name" value="CarboxyPept-like_regulatory"/>
</dbReference>
<dbReference type="eggNOG" id="COG1629">
    <property type="taxonomic scope" value="Bacteria"/>
</dbReference>
<keyword evidence="5 9" id="KW-0732">Signal</keyword>
<feature type="domain" description="TonB-dependent receptor plug" evidence="10">
    <location>
        <begin position="121"/>
        <end position="250"/>
    </location>
</feature>
<evidence type="ECO:0000256" key="3">
    <source>
        <dbReference type="ARBA" id="ARBA00022452"/>
    </source>
</evidence>
<dbReference type="Gene3D" id="2.40.170.20">
    <property type="entry name" value="TonB-dependent receptor, beta-barrel domain"/>
    <property type="match status" value="1"/>
</dbReference>
<organism evidence="11 12">
    <name type="scientific">Solitalea canadensis (strain ATCC 29591 / DSM 3403 / JCM 21819 / LMG 8368 / NBRC 15130 / NCIMB 12057 / USAM 9D)</name>
    <name type="common">Flexibacter canadensis</name>
    <dbReference type="NCBI Taxonomy" id="929556"/>
    <lineage>
        <taxon>Bacteria</taxon>
        <taxon>Pseudomonadati</taxon>
        <taxon>Bacteroidota</taxon>
        <taxon>Sphingobacteriia</taxon>
        <taxon>Sphingobacteriales</taxon>
        <taxon>Sphingobacteriaceae</taxon>
        <taxon>Solitalea</taxon>
    </lineage>
</organism>
<dbReference type="Proteomes" id="UP000007590">
    <property type="component" value="Chromosome"/>
</dbReference>
<dbReference type="KEGG" id="scn:Solca_0229"/>
<dbReference type="GO" id="GO:0009279">
    <property type="term" value="C:cell outer membrane"/>
    <property type="evidence" value="ECO:0007669"/>
    <property type="project" value="UniProtKB-SubCell"/>
</dbReference>
<reference evidence="11" key="1">
    <citation type="submission" date="2012-02" db="EMBL/GenBank/DDBJ databases">
        <title>The complete genome of Solitalea canadensis DSM 3403.</title>
        <authorList>
            <consortium name="US DOE Joint Genome Institute (JGI-PGF)"/>
            <person name="Lucas S."/>
            <person name="Copeland A."/>
            <person name="Lapidus A."/>
            <person name="Glavina del Rio T."/>
            <person name="Dalin E."/>
            <person name="Tice H."/>
            <person name="Bruce D."/>
            <person name="Goodwin L."/>
            <person name="Pitluck S."/>
            <person name="Peters L."/>
            <person name="Ovchinnikova G."/>
            <person name="Lu M."/>
            <person name="Kyrpides N."/>
            <person name="Mavromatis K."/>
            <person name="Ivanova N."/>
            <person name="Brettin T."/>
            <person name="Detter J.C."/>
            <person name="Han C."/>
            <person name="Larimer F."/>
            <person name="Land M."/>
            <person name="Hauser L."/>
            <person name="Markowitz V."/>
            <person name="Cheng J.-F."/>
            <person name="Hugenholtz P."/>
            <person name="Woyke T."/>
            <person name="Wu D."/>
            <person name="Spring S."/>
            <person name="Schroeder M."/>
            <person name="Kopitz M."/>
            <person name="Brambilla E."/>
            <person name="Klenk H.-P."/>
            <person name="Eisen J.A."/>
        </authorList>
    </citation>
    <scope>NUCLEOTIDE SEQUENCE</scope>
    <source>
        <strain evidence="11">DSM 3403</strain>
    </source>
</reference>
<dbReference type="Pfam" id="PF13715">
    <property type="entry name" value="CarbopepD_reg_2"/>
    <property type="match status" value="1"/>
</dbReference>
<evidence type="ECO:0000256" key="6">
    <source>
        <dbReference type="ARBA" id="ARBA00023136"/>
    </source>
</evidence>
<dbReference type="GO" id="GO:0044718">
    <property type="term" value="P:siderophore transmembrane transport"/>
    <property type="evidence" value="ECO:0007669"/>
    <property type="project" value="TreeGrafter"/>
</dbReference>
<feature type="signal peptide" evidence="9">
    <location>
        <begin position="1"/>
        <end position="21"/>
    </location>
</feature>
<evidence type="ECO:0000256" key="8">
    <source>
        <dbReference type="PROSITE-ProRule" id="PRU01360"/>
    </source>
</evidence>
<keyword evidence="12" id="KW-1185">Reference proteome</keyword>
<keyword evidence="7 8" id="KW-0998">Cell outer membrane</keyword>
<keyword evidence="2 8" id="KW-0813">Transport</keyword>
<evidence type="ECO:0000256" key="1">
    <source>
        <dbReference type="ARBA" id="ARBA00004571"/>
    </source>
</evidence>
<dbReference type="SUPFAM" id="SSF49464">
    <property type="entry name" value="Carboxypeptidase regulatory domain-like"/>
    <property type="match status" value="1"/>
</dbReference>
<dbReference type="Gene3D" id="2.170.130.10">
    <property type="entry name" value="TonB-dependent receptor, plug domain"/>
    <property type="match status" value="1"/>
</dbReference>
<dbReference type="SUPFAM" id="SSF56935">
    <property type="entry name" value="Porins"/>
    <property type="match status" value="1"/>
</dbReference>
<dbReference type="eggNOG" id="COG4771">
    <property type="taxonomic scope" value="Bacteria"/>
</dbReference>
<keyword evidence="3 8" id="KW-1134">Transmembrane beta strand</keyword>
<evidence type="ECO:0000313" key="12">
    <source>
        <dbReference type="Proteomes" id="UP000007590"/>
    </source>
</evidence>
<proteinExistence type="inferred from homology"/>
<dbReference type="InterPro" id="IPR023996">
    <property type="entry name" value="TonB-dep_OMP_SusC/RagA"/>
</dbReference>
<feature type="chain" id="PRO_5003613232" evidence="9">
    <location>
        <begin position="22"/>
        <end position="1055"/>
    </location>
</feature>